<dbReference type="OrthoDB" id="5640562at2"/>
<keyword evidence="1" id="KW-0812">Transmembrane</keyword>
<evidence type="ECO:0008006" key="4">
    <source>
        <dbReference type="Google" id="ProtNLM"/>
    </source>
</evidence>
<protein>
    <recommendedName>
        <fullName evidence="4">Intracellular multiplication protein IcmV</fullName>
    </recommendedName>
</protein>
<dbReference type="RefSeq" id="WP_148338092.1">
    <property type="nucleotide sequence ID" value="NZ_LR699119.1"/>
</dbReference>
<evidence type="ECO:0000256" key="1">
    <source>
        <dbReference type="SAM" id="Phobius"/>
    </source>
</evidence>
<evidence type="ECO:0000313" key="2">
    <source>
        <dbReference type="EMBL" id="VVC75098.1"/>
    </source>
</evidence>
<name>A0A5E4PF31_9COXI</name>
<dbReference type="Proteomes" id="UP000324194">
    <property type="component" value="Chromosome 1"/>
</dbReference>
<dbReference type="EMBL" id="LR699119">
    <property type="protein sequence ID" value="VVC75098.1"/>
    <property type="molecule type" value="Genomic_DNA"/>
</dbReference>
<gene>
    <name evidence="2" type="ORF">AQUSIP_03740</name>
</gene>
<accession>A0A5E4PF31</accession>
<keyword evidence="1" id="KW-1133">Transmembrane helix</keyword>
<keyword evidence="1" id="KW-0472">Membrane</keyword>
<feature type="transmembrane region" description="Helical" evidence="1">
    <location>
        <begin position="75"/>
        <end position="95"/>
    </location>
</feature>
<organism evidence="2 3">
    <name type="scientific">Aquicella siphonis</name>
    <dbReference type="NCBI Taxonomy" id="254247"/>
    <lineage>
        <taxon>Bacteria</taxon>
        <taxon>Pseudomonadati</taxon>
        <taxon>Pseudomonadota</taxon>
        <taxon>Gammaproteobacteria</taxon>
        <taxon>Legionellales</taxon>
        <taxon>Coxiellaceae</taxon>
        <taxon>Aquicella</taxon>
    </lineage>
</organism>
<feature type="transmembrane region" description="Helical" evidence="1">
    <location>
        <begin position="101"/>
        <end position="121"/>
    </location>
</feature>
<evidence type="ECO:0000313" key="3">
    <source>
        <dbReference type="Proteomes" id="UP000324194"/>
    </source>
</evidence>
<dbReference type="AlphaFoldDB" id="A0A5E4PF31"/>
<reference evidence="2 3" key="1">
    <citation type="submission" date="2019-08" db="EMBL/GenBank/DDBJ databases">
        <authorList>
            <person name="Guy L."/>
        </authorList>
    </citation>
    <scope>NUCLEOTIDE SEQUENCE [LARGE SCALE GENOMIC DNA]</scope>
    <source>
        <strain evidence="2 3">SGT-108</strain>
    </source>
</reference>
<sequence>MAVRDIFRISWRTFFNPAGWIDYEGLKNQNITIYNTLRALFTRATPGRQETYEEAMKRLGVSDEEAQKTASAYRMYALCFFIVGLCIFVYAFYLLFGEFVITGWLLGLAASALCFAQAFKFDYWAFQIRQRKLGVTVSEWSRSILGDKGAST</sequence>
<keyword evidence="3" id="KW-1185">Reference proteome</keyword>
<proteinExistence type="predicted"/>
<dbReference type="KEGG" id="asip:AQUSIP_03740"/>